<keyword evidence="4" id="KW-0804">Transcription</keyword>
<dbReference type="PROSITE" id="PS50931">
    <property type="entry name" value="HTH_LYSR"/>
    <property type="match status" value="1"/>
</dbReference>
<protein>
    <recommendedName>
        <fullName evidence="5">HTH lysR-type domain-containing protein</fullName>
    </recommendedName>
</protein>
<dbReference type="eggNOG" id="COG0583">
    <property type="taxonomic scope" value="Bacteria"/>
</dbReference>
<evidence type="ECO:0000313" key="6">
    <source>
        <dbReference type="EMBL" id="EGK61234.1"/>
    </source>
</evidence>
<evidence type="ECO:0000259" key="5">
    <source>
        <dbReference type="PROSITE" id="PS50931"/>
    </source>
</evidence>
<evidence type="ECO:0000256" key="4">
    <source>
        <dbReference type="ARBA" id="ARBA00023163"/>
    </source>
</evidence>
<proteinExistence type="inferred from homology"/>
<dbReference type="GO" id="GO:0000976">
    <property type="term" value="F:transcription cis-regulatory region binding"/>
    <property type="evidence" value="ECO:0007669"/>
    <property type="project" value="TreeGrafter"/>
</dbReference>
<evidence type="ECO:0000313" key="7">
    <source>
        <dbReference type="Proteomes" id="UP000004067"/>
    </source>
</evidence>
<keyword evidence="3" id="KW-0238">DNA-binding</keyword>
<evidence type="ECO:0000256" key="2">
    <source>
        <dbReference type="ARBA" id="ARBA00023015"/>
    </source>
</evidence>
<feature type="domain" description="HTH lysR-type" evidence="5">
    <location>
        <begin position="14"/>
        <end position="66"/>
    </location>
</feature>
<dbReference type="CDD" id="cd05466">
    <property type="entry name" value="PBP2_LTTR_substrate"/>
    <property type="match status" value="1"/>
</dbReference>
<dbReference type="Gene3D" id="1.10.10.10">
    <property type="entry name" value="Winged helix-like DNA-binding domain superfamily/Winged helix DNA-binding domain"/>
    <property type="match status" value="1"/>
</dbReference>
<name>F5RK52_9FIRM</name>
<dbReference type="SUPFAM" id="SSF53850">
    <property type="entry name" value="Periplasmic binding protein-like II"/>
    <property type="match status" value="1"/>
</dbReference>
<dbReference type="STRING" id="888060.HMPREF9081_0637"/>
<dbReference type="InterPro" id="IPR000847">
    <property type="entry name" value="LysR_HTH_N"/>
</dbReference>
<organism evidence="6 7">
    <name type="scientific">Centipeda periodontii DSM 2778</name>
    <dbReference type="NCBI Taxonomy" id="888060"/>
    <lineage>
        <taxon>Bacteria</taxon>
        <taxon>Bacillati</taxon>
        <taxon>Bacillota</taxon>
        <taxon>Negativicutes</taxon>
        <taxon>Selenomonadales</taxon>
        <taxon>Selenomonadaceae</taxon>
        <taxon>Centipeda</taxon>
    </lineage>
</organism>
<dbReference type="PANTHER" id="PTHR30126">
    <property type="entry name" value="HTH-TYPE TRANSCRIPTIONAL REGULATOR"/>
    <property type="match status" value="1"/>
</dbReference>
<keyword evidence="2" id="KW-0805">Transcription regulation</keyword>
<evidence type="ECO:0000256" key="3">
    <source>
        <dbReference type="ARBA" id="ARBA00023125"/>
    </source>
</evidence>
<dbReference type="AlphaFoldDB" id="F5RK52"/>
<comment type="similarity">
    <text evidence="1">Belongs to the LysR transcriptional regulatory family.</text>
</comment>
<evidence type="ECO:0000256" key="1">
    <source>
        <dbReference type="ARBA" id="ARBA00009437"/>
    </source>
</evidence>
<dbReference type="Gene3D" id="3.40.190.290">
    <property type="match status" value="1"/>
</dbReference>
<comment type="caution">
    <text evidence="6">The sequence shown here is derived from an EMBL/GenBank/DDBJ whole genome shotgun (WGS) entry which is preliminary data.</text>
</comment>
<keyword evidence="7" id="KW-1185">Reference proteome</keyword>
<dbReference type="Proteomes" id="UP000004067">
    <property type="component" value="Unassembled WGS sequence"/>
</dbReference>
<dbReference type="PANTHER" id="PTHR30126:SF40">
    <property type="entry name" value="HTH-TYPE TRANSCRIPTIONAL REGULATOR GLTR"/>
    <property type="match status" value="1"/>
</dbReference>
<dbReference type="InterPro" id="IPR036390">
    <property type="entry name" value="WH_DNA-bd_sf"/>
</dbReference>
<dbReference type="InterPro" id="IPR005119">
    <property type="entry name" value="LysR_subst-bd"/>
</dbReference>
<dbReference type="Pfam" id="PF03466">
    <property type="entry name" value="LysR_substrate"/>
    <property type="match status" value="1"/>
</dbReference>
<dbReference type="SUPFAM" id="SSF46785">
    <property type="entry name" value="Winged helix' DNA-binding domain"/>
    <property type="match status" value="1"/>
</dbReference>
<dbReference type="Pfam" id="PF00126">
    <property type="entry name" value="HTH_1"/>
    <property type="match status" value="1"/>
</dbReference>
<gene>
    <name evidence="6" type="ORF">HMPREF9081_0637</name>
</gene>
<dbReference type="PRINTS" id="PR00039">
    <property type="entry name" value="HTHLYSR"/>
</dbReference>
<accession>F5RK52</accession>
<sequence length="314" mass="37382">MRGGLILERELIDTFVTVSVMQNISKAARAMYVTQATVSHRLKELEQRLGTNLIVRSKGAKRTELTSAGMSFLPIARKWLQLDHELENFKYEKEHLEISIGSVNSVNNYFFNEFFRELKQDKITWHLQVKTLHTLEIYEQVRLNLIDIGFPLSRFIIPNLHVQKIHEENLMVVTQNPDYHKKMLRPSDLDIEQQIFFNWGEEYRRWHNKYFPYSYPPKFSVDSAKIALDWLDESSWFFAPCSVCMNFLEERRCSISGLPIGSPVRELFMVTEKVTEQTRRREIILFKRRLLQFIRKKEQEFSRKLLDFYATDSE</sequence>
<dbReference type="GO" id="GO:0003700">
    <property type="term" value="F:DNA-binding transcription factor activity"/>
    <property type="evidence" value="ECO:0007669"/>
    <property type="project" value="InterPro"/>
</dbReference>
<reference evidence="6 7" key="1">
    <citation type="submission" date="2011-04" db="EMBL/GenBank/DDBJ databases">
        <authorList>
            <person name="Muzny D."/>
            <person name="Qin X."/>
            <person name="Deng J."/>
            <person name="Jiang H."/>
            <person name="Liu Y."/>
            <person name="Qu J."/>
            <person name="Song X.-Z."/>
            <person name="Zhang L."/>
            <person name="Thornton R."/>
            <person name="Coyle M."/>
            <person name="Francisco L."/>
            <person name="Jackson L."/>
            <person name="Javaid M."/>
            <person name="Korchina V."/>
            <person name="Kovar C."/>
            <person name="Mata R."/>
            <person name="Mathew T."/>
            <person name="Ngo R."/>
            <person name="Nguyen L."/>
            <person name="Nguyen N."/>
            <person name="Okwuonu G."/>
            <person name="Ongeri F."/>
            <person name="Pham C."/>
            <person name="Simmons D."/>
            <person name="Wilczek-Boney K."/>
            <person name="Hale W."/>
            <person name="Jakkamsetti A."/>
            <person name="Pham P."/>
            <person name="Ruth R."/>
            <person name="San Lucas F."/>
            <person name="Warren J."/>
            <person name="Zhang J."/>
            <person name="Zhao Z."/>
            <person name="Zhou C."/>
            <person name="Zhu D."/>
            <person name="Lee S."/>
            <person name="Bess C."/>
            <person name="Blankenburg K."/>
            <person name="Forbes L."/>
            <person name="Fu Q."/>
            <person name="Gubbala S."/>
            <person name="Hirani K."/>
            <person name="Jayaseelan J.C."/>
            <person name="Lara F."/>
            <person name="Munidasa M."/>
            <person name="Palculict T."/>
            <person name="Patil S."/>
            <person name="Pu L.-L."/>
            <person name="Saada N."/>
            <person name="Tang L."/>
            <person name="Weissenberger G."/>
            <person name="Zhu Y."/>
            <person name="Hemphill L."/>
            <person name="Shang Y."/>
            <person name="Youmans B."/>
            <person name="Ayvaz T."/>
            <person name="Ross M."/>
            <person name="Santibanez J."/>
            <person name="Aqrawi P."/>
            <person name="Gross S."/>
            <person name="Joshi V."/>
            <person name="Fowler G."/>
            <person name="Nazareth L."/>
            <person name="Reid J."/>
            <person name="Worley K."/>
            <person name="Petrosino J."/>
            <person name="Highlander S."/>
            <person name="Gibbs R."/>
        </authorList>
    </citation>
    <scope>NUCLEOTIDE SEQUENCE [LARGE SCALE GENOMIC DNA]</scope>
    <source>
        <strain evidence="6 7">DSM 2778</strain>
    </source>
</reference>
<dbReference type="InterPro" id="IPR036388">
    <property type="entry name" value="WH-like_DNA-bd_sf"/>
</dbReference>
<dbReference type="EMBL" id="AFHQ01000023">
    <property type="protein sequence ID" value="EGK61234.1"/>
    <property type="molecule type" value="Genomic_DNA"/>
</dbReference>
<dbReference type="HOGENOM" id="CLU_039613_8_0_9"/>